<dbReference type="EMBL" id="JAXCLX010000001">
    <property type="protein sequence ID" value="MDY0872045.1"/>
    <property type="molecule type" value="Genomic_DNA"/>
</dbReference>
<dbReference type="SMART" id="SM00091">
    <property type="entry name" value="PAS"/>
    <property type="match status" value="1"/>
</dbReference>
<dbReference type="NCBIfam" id="TIGR00229">
    <property type="entry name" value="sensory_box"/>
    <property type="match status" value="1"/>
</dbReference>
<dbReference type="SUPFAM" id="SSF47384">
    <property type="entry name" value="Homodimeric domain of signal transducing histidine kinase"/>
    <property type="match status" value="1"/>
</dbReference>
<dbReference type="PROSITE" id="PS50113">
    <property type="entry name" value="PAC"/>
    <property type="match status" value="1"/>
</dbReference>
<keyword evidence="7" id="KW-0175">Coiled coil</keyword>
<dbReference type="CDD" id="cd00130">
    <property type="entry name" value="PAS"/>
    <property type="match status" value="1"/>
</dbReference>
<dbReference type="Pfam" id="PF02518">
    <property type="entry name" value="HATPase_c"/>
    <property type="match status" value="1"/>
</dbReference>
<dbReference type="RefSeq" id="WP_320500464.1">
    <property type="nucleotide sequence ID" value="NZ_JAXCLX010000001.1"/>
</dbReference>
<dbReference type="InterPro" id="IPR005467">
    <property type="entry name" value="His_kinase_dom"/>
</dbReference>
<dbReference type="CDD" id="cd16922">
    <property type="entry name" value="HATPase_EvgS-ArcB-TorS-like"/>
    <property type="match status" value="1"/>
</dbReference>
<feature type="transmembrane region" description="Helical" evidence="8">
    <location>
        <begin position="179"/>
        <end position="200"/>
    </location>
</feature>
<keyword evidence="6" id="KW-0902">Two-component regulatory system</keyword>
<feature type="transmembrane region" description="Helical" evidence="8">
    <location>
        <begin position="80"/>
        <end position="98"/>
    </location>
</feature>
<evidence type="ECO:0000256" key="8">
    <source>
        <dbReference type="SAM" id="Phobius"/>
    </source>
</evidence>
<keyword evidence="5" id="KW-0418">Kinase</keyword>
<feature type="transmembrane region" description="Helical" evidence="8">
    <location>
        <begin position="44"/>
        <end position="68"/>
    </location>
</feature>
<dbReference type="Gene3D" id="1.10.287.130">
    <property type="match status" value="1"/>
</dbReference>
<dbReference type="InterPro" id="IPR035965">
    <property type="entry name" value="PAS-like_dom_sf"/>
</dbReference>
<dbReference type="PRINTS" id="PR00344">
    <property type="entry name" value="BCTRLSENSOR"/>
</dbReference>
<evidence type="ECO:0000256" key="3">
    <source>
        <dbReference type="ARBA" id="ARBA00022553"/>
    </source>
</evidence>
<organism evidence="12 13">
    <name type="scientific">Dongia rigui</name>
    <dbReference type="NCBI Taxonomy" id="940149"/>
    <lineage>
        <taxon>Bacteria</taxon>
        <taxon>Pseudomonadati</taxon>
        <taxon>Pseudomonadota</taxon>
        <taxon>Alphaproteobacteria</taxon>
        <taxon>Rhodospirillales</taxon>
        <taxon>Dongiaceae</taxon>
        <taxon>Dongia</taxon>
    </lineage>
</organism>
<dbReference type="InterPro" id="IPR036890">
    <property type="entry name" value="HATPase_C_sf"/>
</dbReference>
<comment type="caution">
    <text evidence="12">The sequence shown here is derived from an EMBL/GenBank/DDBJ whole genome shotgun (WGS) entry which is preliminary data.</text>
</comment>
<feature type="domain" description="Histidine kinase" evidence="9">
    <location>
        <begin position="498"/>
        <end position="719"/>
    </location>
</feature>
<dbReference type="InterPro" id="IPR001610">
    <property type="entry name" value="PAC"/>
</dbReference>
<dbReference type="InterPro" id="IPR004358">
    <property type="entry name" value="Sig_transdc_His_kin-like_C"/>
</dbReference>
<keyword evidence="8" id="KW-1133">Transmembrane helix</keyword>
<dbReference type="InterPro" id="IPR050736">
    <property type="entry name" value="Sensor_HK_Regulatory"/>
</dbReference>
<evidence type="ECO:0000256" key="4">
    <source>
        <dbReference type="ARBA" id="ARBA00022679"/>
    </source>
</evidence>
<feature type="transmembrane region" description="Helical" evidence="8">
    <location>
        <begin position="12"/>
        <end position="32"/>
    </location>
</feature>
<evidence type="ECO:0000256" key="7">
    <source>
        <dbReference type="SAM" id="Coils"/>
    </source>
</evidence>
<keyword evidence="8" id="KW-0812">Transmembrane</keyword>
<proteinExistence type="predicted"/>
<dbReference type="SMART" id="SM00388">
    <property type="entry name" value="HisKA"/>
    <property type="match status" value="1"/>
</dbReference>
<feature type="transmembrane region" description="Helical" evidence="8">
    <location>
        <begin position="156"/>
        <end position="173"/>
    </location>
</feature>
<feature type="coiled-coil region" evidence="7">
    <location>
        <begin position="471"/>
        <end position="498"/>
    </location>
</feature>
<dbReference type="Pfam" id="PF12860">
    <property type="entry name" value="PAS_7"/>
    <property type="match status" value="1"/>
</dbReference>
<evidence type="ECO:0000313" key="13">
    <source>
        <dbReference type="Proteomes" id="UP001271769"/>
    </source>
</evidence>
<dbReference type="Proteomes" id="UP001271769">
    <property type="component" value="Unassembled WGS sequence"/>
</dbReference>
<dbReference type="SMART" id="SM00086">
    <property type="entry name" value="PAC"/>
    <property type="match status" value="1"/>
</dbReference>
<sequence>MIDGTLSILGTAPTLGLVTLALGLSAAAGFRLGGLLGWRGYGRLGRAGAGAALACLIMVGLGITRLGVTLPEPAALFDWALWRDGAFLSAACILPVIAALRLDVLMGRIAAIGVALLSFAVIGLPGLVPGAVSLVAAALVPTLLTRWPHLKDERHFLAFGYVPALLLVPALTAAPMPAIVLSLIACAAFGPALIGMARIFDATPTPAARGKSDTAAEAELKAAPLISRTIADLPEGVAVFDVADRLVACNATYRRLNPAVSDLLIIGTPYADLTRAALLRSEGAQAADPEALIADQLVRHRQLPWRFEMAGPDGRTLLVIESRTAEGGTLRLMTDVTAIKGRELRLSELAQRNETLATVVAAVSSGIVICDATRPDHPVTFVNAAFTRMTGYSAEEMLGKNCRILQGRDTDAEALDRLRRALVQHRPVTITLRNYRKDGRTFWNELSISPITDGEGRLLQFVGIMSDVTQRIRAEENLREAKNQAELANRAKSEFLANVSHELRTPLNAILGFSEVMKMELFGALGQPRYQAYAQDIFNSGNLLLSLINDILDLSKIESGKMVLHPEPVAVTDVFDSALTLMRERAKDGGVTLTADIAADLPPLYVDLRATKQIVTNLVSNAVKFTPKDGMVELTARRHDAHTAEIVIKDTGIGIAAEHIAEVLKPFVQVDGALQRRQSGTGLGLPIVKHLTDLSGGSLQLESTVGQGTIVTLRLPLCDEKRARSAA</sequence>
<dbReference type="PANTHER" id="PTHR43711:SF1">
    <property type="entry name" value="HISTIDINE KINASE 1"/>
    <property type="match status" value="1"/>
</dbReference>
<evidence type="ECO:0000259" key="9">
    <source>
        <dbReference type="PROSITE" id="PS50109"/>
    </source>
</evidence>
<dbReference type="EC" id="2.7.13.3" evidence="2"/>
<dbReference type="InterPro" id="IPR036097">
    <property type="entry name" value="HisK_dim/P_sf"/>
</dbReference>
<protein>
    <recommendedName>
        <fullName evidence="2">histidine kinase</fullName>
        <ecNumber evidence="2">2.7.13.3</ecNumber>
    </recommendedName>
</protein>
<feature type="domain" description="PAC" evidence="11">
    <location>
        <begin position="426"/>
        <end position="480"/>
    </location>
</feature>
<dbReference type="Pfam" id="PF13426">
    <property type="entry name" value="PAS_9"/>
    <property type="match status" value="1"/>
</dbReference>
<feature type="transmembrane region" description="Helical" evidence="8">
    <location>
        <begin position="128"/>
        <end position="144"/>
    </location>
</feature>
<evidence type="ECO:0000259" key="10">
    <source>
        <dbReference type="PROSITE" id="PS50112"/>
    </source>
</evidence>
<keyword evidence="4" id="KW-0808">Transferase</keyword>
<evidence type="ECO:0000259" key="11">
    <source>
        <dbReference type="PROSITE" id="PS50113"/>
    </source>
</evidence>
<reference evidence="12 13" key="1">
    <citation type="journal article" date="2013" name="Antonie Van Leeuwenhoek">
        <title>Dongia rigui sp. nov., isolated from freshwater of a large wetland in Korea.</title>
        <authorList>
            <person name="Baik K.S."/>
            <person name="Hwang Y.M."/>
            <person name="Choi J.S."/>
            <person name="Kwon J."/>
            <person name="Seong C.N."/>
        </authorList>
    </citation>
    <scope>NUCLEOTIDE SEQUENCE [LARGE SCALE GENOMIC DNA]</scope>
    <source>
        <strain evidence="12 13">04SU4-P</strain>
    </source>
</reference>
<keyword evidence="13" id="KW-1185">Reference proteome</keyword>
<dbReference type="SUPFAM" id="SSF55785">
    <property type="entry name" value="PYP-like sensor domain (PAS domain)"/>
    <property type="match status" value="1"/>
</dbReference>
<evidence type="ECO:0000256" key="2">
    <source>
        <dbReference type="ARBA" id="ARBA00012438"/>
    </source>
</evidence>
<dbReference type="PROSITE" id="PS50109">
    <property type="entry name" value="HIS_KIN"/>
    <property type="match status" value="1"/>
</dbReference>
<dbReference type="SMART" id="SM00387">
    <property type="entry name" value="HATPase_c"/>
    <property type="match status" value="1"/>
</dbReference>
<dbReference type="InterPro" id="IPR000014">
    <property type="entry name" value="PAS"/>
</dbReference>
<evidence type="ECO:0000313" key="12">
    <source>
        <dbReference type="EMBL" id="MDY0872045.1"/>
    </source>
</evidence>
<gene>
    <name evidence="12" type="ORF">SMD31_08925</name>
</gene>
<dbReference type="PANTHER" id="PTHR43711">
    <property type="entry name" value="TWO-COMPONENT HISTIDINE KINASE"/>
    <property type="match status" value="1"/>
</dbReference>
<name>A0ABU5DYP8_9PROT</name>
<dbReference type="InterPro" id="IPR003594">
    <property type="entry name" value="HATPase_dom"/>
</dbReference>
<dbReference type="CDD" id="cd00082">
    <property type="entry name" value="HisKA"/>
    <property type="match status" value="1"/>
</dbReference>
<dbReference type="PROSITE" id="PS50112">
    <property type="entry name" value="PAS"/>
    <property type="match status" value="1"/>
</dbReference>
<keyword evidence="3" id="KW-0597">Phosphoprotein</keyword>
<dbReference type="Gene3D" id="3.30.565.10">
    <property type="entry name" value="Histidine kinase-like ATPase, C-terminal domain"/>
    <property type="match status" value="1"/>
</dbReference>
<dbReference type="InterPro" id="IPR000700">
    <property type="entry name" value="PAS-assoc_C"/>
</dbReference>
<comment type="catalytic activity">
    <reaction evidence="1">
        <text>ATP + protein L-histidine = ADP + protein N-phospho-L-histidine.</text>
        <dbReference type="EC" id="2.7.13.3"/>
    </reaction>
</comment>
<dbReference type="SUPFAM" id="SSF55874">
    <property type="entry name" value="ATPase domain of HSP90 chaperone/DNA topoisomerase II/histidine kinase"/>
    <property type="match status" value="1"/>
</dbReference>
<dbReference type="InterPro" id="IPR003661">
    <property type="entry name" value="HisK_dim/P_dom"/>
</dbReference>
<evidence type="ECO:0000256" key="5">
    <source>
        <dbReference type="ARBA" id="ARBA00022777"/>
    </source>
</evidence>
<keyword evidence="8" id="KW-0472">Membrane</keyword>
<evidence type="ECO:0000256" key="1">
    <source>
        <dbReference type="ARBA" id="ARBA00000085"/>
    </source>
</evidence>
<evidence type="ECO:0000256" key="6">
    <source>
        <dbReference type="ARBA" id="ARBA00023012"/>
    </source>
</evidence>
<feature type="domain" description="PAS" evidence="10">
    <location>
        <begin position="352"/>
        <end position="425"/>
    </location>
</feature>
<dbReference type="Pfam" id="PF00512">
    <property type="entry name" value="HisKA"/>
    <property type="match status" value="1"/>
</dbReference>
<dbReference type="Gene3D" id="3.30.450.20">
    <property type="entry name" value="PAS domain"/>
    <property type="match status" value="1"/>
</dbReference>
<accession>A0ABU5DYP8</accession>